<dbReference type="Proteomes" id="UP000605259">
    <property type="component" value="Unassembled WGS sequence"/>
</dbReference>
<dbReference type="Pfam" id="PF14149">
    <property type="entry name" value="YhfH"/>
    <property type="match status" value="1"/>
</dbReference>
<evidence type="ECO:0000313" key="1">
    <source>
        <dbReference type="EMBL" id="GGE72744.1"/>
    </source>
</evidence>
<comment type="caution">
    <text evidence="1">The sequence shown here is derived from an EMBL/GenBank/DDBJ whole genome shotgun (WGS) entry which is preliminary data.</text>
</comment>
<sequence>MLVKVTEFFRNLPPKKCAQCGKKIDEQHECYVNKCEDCFQVV</sequence>
<reference evidence="1" key="2">
    <citation type="submission" date="2020-09" db="EMBL/GenBank/DDBJ databases">
        <authorList>
            <person name="Sun Q."/>
            <person name="Zhou Y."/>
        </authorList>
    </citation>
    <scope>NUCLEOTIDE SEQUENCE</scope>
    <source>
        <strain evidence="1">CGMCC 1.12698</strain>
    </source>
</reference>
<dbReference type="AlphaFoldDB" id="A0A917ASV5"/>
<evidence type="ECO:0008006" key="3">
    <source>
        <dbReference type="Google" id="ProtNLM"/>
    </source>
</evidence>
<name>A0A917ASV5_9BACI</name>
<evidence type="ECO:0000313" key="2">
    <source>
        <dbReference type="Proteomes" id="UP000605259"/>
    </source>
</evidence>
<organism evidence="1 2">
    <name type="scientific">Priestia taiwanensis</name>
    <dbReference type="NCBI Taxonomy" id="1347902"/>
    <lineage>
        <taxon>Bacteria</taxon>
        <taxon>Bacillati</taxon>
        <taxon>Bacillota</taxon>
        <taxon>Bacilli</taxon>
        <taxon>Bacillales</taxon>
        <taxon>Bacillaceae</taxon>
        <taxon>Priestia</taxon>
    </lineage>
</organism>
<dbReference type="InterPro" id="IPR025432">
    <property type="entry name" value="YhfH-like"/>
</dbReference>
<dbReference type="RefSeq" id="WP_188388510.1">
    <property type="nucleotide sequence ID" value="NZ_BMFK01000001.1"/>
</dbReference>
<proteinExistence type="predicted"/>
<reference evidence="1" key="1">
    <citation type="journal article" date="2014" name="Int. J. Syst. Evol. Microbiol.">
        <title>Complete genome sequence of Corynebacterium casei LMG S-19264T (=DSM 44701T), isolated from a smear-ripened cheese.</title>
        <authorList>
            <consortium name="US DOE Joint Genome Institute (JGI-PGF)"/>
            <person name="Walter F."/>
            <person name="Albersmeier A."/>
            <person name="Kalinowski J."/>
            <person name="Ruckert C."/>
        </authorList>
    </citation>
    <scope>NUCLEOTIDE SEQUENCE</scope>
    <source>
        <strain evidence="1">CGMCC 1.12698</strain>
    </source>
</reference>
<dbReference type="EMBL" id="BMFK01000001">
    <property type="protein sequence ID" value="GGE72744.1"/>
    <property type="molecule type" value="Genomic_DNA"/>
</dbReference>
<protein>
    <recommendedName>
        <fullName evidence="3">YhfH family protein</fullName>
    </recommendedName>
</protein>
<keyword evidence="2" id="KW-1185">Reference proteome</keyword>
<gene>
    <name evidence="1" type="primary">yhfH</name>
    <name evidence="1" type="ORF">GCM10007140_23330</name>
</gene>
<accession>A0A917ASV5</accession>